<reference evidence="3" key="2">
    <citation type="submission" date="2015-01" db="EMBL/GenBank/DDBJ databases">
        <title>Evolutionary Origins and Diversification of the Mycorrhizal Mutualists.</title>
        <authorList>
            <consortium name="DOE Joint Genome Institute"/>
            <consortium name="Mycorrhizal Genomics Consortium"/>
            <person name="Kohler A."/>
            <person name="Kuo A."/>
            <person name="Nagy L.G."/>
            <person name="Floudas D."/>
            <person name="Copeland A."/>
            <person name="Barry K.W."/>
            <person name="Cichocki N."/>
            <person name="Veneault-Fourrey C."/>
            <person name="LaButti K."/>
            <person name="Lindquist E.A."/>
            <person name="Lipzen A."/>
            <person name="Lundell T."/>
            <person name="Morin E."/>
            <person name="Murat C."/>
            <person name="Riley R."/>
            <person name="Ohm R."/>
            <person name="Sun H."/>
            <person name="Tunlid A."/>
            <person name="Henrissat B."/>
            <person name="Grigoriev I.V."/>
            <person name="Hibbett D.S."/>
            <person name="Martin F."/>
        </authorList>
    </citation>
    <scope>NUCLEOTIDE SEQUENCE [LARGE SCALE GENOMIC DNA]</scope>
    <source>
        <strain evidence="3">Ve08.2h10</strain>
    </source>
</reference>
<reference evidence="2 3" key="1">
    <citation type="submission" date="2014-04" db="EMBL/GenBank/DDBJ databases">
        <authorList>
            <consortium name="DOE Joint Genome Institute"/>
            <person name="Kuo A."/>
            <person name="Kohler A."/>
            <person name="Jargeat P."/>
            <person name="Nagy L.G."/>
            <person name="Floudas D."/>
            <person name="Copeland A."/>
            <person name="Barry K.W."/>
            <person name="Cichocki N."/>
            <person name="Veneault-Fourrey C."/>
            <person name="LaButti K."/>
            <person name="Lindquist E.A."/>
            <person name="Lipzen A."/>
            <person name="Lundell T."/>
            <person name="Morin E."/>
            <person name="Murat C."/>
            <person name="Sun H."/>
            <person name="Tunlid A."/>
            <person name="Henrissat B."/>
            <person name="Grigoriev I.V."/>
            <person name="Hibbett D.S."/>
            <person name="Martin F."/>
            <person name="Nordberg H.P."/>
            <person name="Cantor M.N."/>
            <person name="Hua S.X."/>
        </authorList>
    </citation>
    <scope>NUCLEOTIDE SEQUENCE [LARGE SCALE GENOMIC DNA]</scope>
    <source>
        <strain evidence="2 3">Ve08.2h10</strain>
    </source>
</reference>
<evidence type="ECO:0000256" key="1">
    <source>
        <dbReference type="SAM" id="MobiDB-lite"/>
    </source>
</evidence>
<dbReference type="EMBL" id="KN828965">
    <property type="protein sequence ID" value="KIK74322.1"/>
    <property type="molecule type" value="Genomic_DNA"/>
</dbReference>
<feature type="region of interest" description="Disordered" evidence="1">
    <location>
        <begin position="51"/>
        <end position="95"/>
    </location>
</feature>
<name>A0A0D0BS81_9AGAM</name>
<dbReference type="OrthoDB" id="2693181at2759"/>
<dbReference type="AlphaFoldDB" id="A0A0D0BS81"/>
<accession>A0A0D0BS81</accession>
<sequence>NIELLLHKWQTGKMYWKQLDDDEFSRLHQEWLENIDKVEISDCCCRTRSDKGYKKRKHIADPAEDNDDSNCSKRAYKSTRMIPDEVDDEGESASR</sequence>
<proteinExistence type="predicted"/>
<keyword evidence="3" id="KW-1185">Reference proteome</keyword>
<dbReference type="Proteomes" id="UP000054538">
    <property type="component" value="Unassembled WGS sequence"/>
</dbReference>
<feature type="compositionally biased region" description="Acidic residues" evidence="1">
    <location>
        <begin position="84"/>
        <end position="95"/>
    </location>
</feature>
<protein>
    <submittedName>
        <fullName evidence="2">Uncharacterized protein</fullName>
    </submittedName>
</protein>
<evidence type="ECO:0000313" key="2">
    <source>
        <dbReference type="EMBL" id="KIK74322.1"/>
    </source>
</evidence>
<evidence type="ECO:0000313" key="3">
    <source>
        <dbReference type="Proteomes" id="UP000054538"/>
    </source>
</evidence>
<dbReference type="InParanoid" id="A0A0D0BS81"/>
<feature type="non-terminal residue" evidence="2">
    <location>
        <position position="1"/>
    </location>
</feature>
<organism evidence="2 3">
    <name type="scientific">Paxillus rubicundulus Ve08.2h10</name>
    <dbReference type="NCBI Taxonomy" id="930991"/>
    <lineage>
        <taxon>Eukaryota</taxon>
        <taxon>Fungi</taxon>
        <taxon>Dikarya</taxon>
        <taxon>Basidiomycota</taxon>
        <taxon>Agaricomycotina</taxon>
        <taxon>Agaricomycetes</taxon>
        <taxon>Agaricomycetidae</taxon>
        <taxon>Boletales</taxon>
        <taxon>Paxilineae</taxon>
        <taxon>Paxillaceae</taxon>
        <taxon>Paxillus</taxon>
    </lineage>
</organism>
<gene>
    <name evidence="2" type="ORF">PAXRUDRAFT_176061</name>
</gene>
<dbReference type="HOGENOM" id="CLU_2378454_0_0_1"/>